<dbReference type="Gene3D" id="2.120.10.30">
    <property type="entry name" value="TolB, C-terminal domain"/>
    <property type="match status" value="2"/>
</dbReference>
<reference evidence="4 5" key="1">
    <citation type="submission" date="2017-11" db="EMBL/GenBank/DDBJ databases">
        <title>Evolution of Phototrophy in the Chloroflexi Phylum Driven by Horizontal Gene Transfer.</title>
        <authorList>
            <person name="Ward L.M."/>
            <person name="Hemp J."/>
            <person name="Shih P.M."/>
            <person name="Mcglynn S.E."/>
            <person name="Fischer W."/>
        </authorList>
    </citation>
    <scope>NUCLEOTIDE SEQUENCE [LARGE SCALE GENOMIC DNA]</scope>
    <source>
        <strain evidence="4">JP3_13</strain>
    </source>
</reference>
<evidence type="ECO:0000313" key="4">
    <source>
        <dbReference type="EMBL" id="PJF35398.1"/>
    </source>
</evidence>
<feature type="transmembrane region" description="Helical" evidence="3">
    <location>
        <begin position="102"/>
        <end position="120"/>
    </location>
</feature>
<evidence type="ECO:0000313" key="5">
    <source>
        <dbReference type="Proteomes" id="UP000229681"/>
    </source>
</evidence>
<keyword evidence="3" id="KW-0472">Membrane</keyword>
<feature type="transmembrane region" description="Helical" evidence="3">
    <location>
        <begin position="32"/>
        <end position="53"/>
    </location>
</feature>
<keyword evidence="3" id="KW-1133">Transmembrane helix</keyword>
<evidence type="ECO:0000256" key="1">
    <source>
        <dbReference type="ARBA" id="ARBA00009820"/>
    </source>
</evidence>
<dbReference type="SUPFAM" id="SSF69304">
    <property type="entry name" value="Tricorn protease N-terminal domain"/>
    <property type="match status" value="1"/>
</dbReference>
<keyword evidence="3" id="KW-0812">Transmembrane</keyword>
<feature type="region of interest" description="Disordered" evidence="2">
    <location>
        <begin position="695"/>
        <end position="715"/>
    </location>
</feature>
<dbReference type="EMBL" id="PGTM01000161">
    <property type="protein sequence ID" value="PJF35398.1"/>
    <property type="molecule type" value="Genomic_DNA"/>
</dbReference>
<dbReference type="AlphaFoldDB" id="A0A2M8PCY0"/>
<accession>A0A2M8PCY0</accession>
<dbReference type="PANTHER" id="PTHR36842:SF1">
    <property type="entry name" value="PROTEIN TOLB"/>
    <property type="match status" value="1"/>
</dbReference>
<comment type="similarity">
    <text evidence="1">Belongs to the TolB family.</text>
</comment>
<dbReference type="Pfam" id="PF07676">
    <property type="entry name" value="PD40"/>
    <property type="match status" value="3"/>
</dbReference>
<proteinExistence type="inferred from homology"/>
<evidence type="ECO:0000256" key="3">
    <source>
        <dbReference type="SAM" id="Phobius"/>
    </source>
</evidence>
<name>A0A2M8PCY0_9CHLR</name>
<sequence>MLTRLLRLIDKLLNAIVRVGAWCFEQAAYQLFLWRISIVGLIALLASMALYILRGGRAIYAVTAERSRAMMARRAEQIAAQAAQMPDKRVVREDPLKAQNRALSLFTVVLLVALIGLILWTTSGGTAARSVAGNFGGSLPIIPTQPTPTPLPPTPTPLPTATPVPDPLRISGSLVYAARLNGRENLWALGLGQSQPIRLTNTPTDDRDPAWSPDGTRIAFASRRGGSWNLYILEVASGAITQLTYSPGYVGAPSWSPDGQFIAYEAYEGDNLDIYIVPSDGSSEPARLTYHPAPDFSPAWNPGGSPVPGRQIAYVSLRDGNPEIYVIDLDRPLEEEALRLTNTPEIEEQLPLWSLDGVQIAYHARINGIDLVLVRSLAQPNAEPVIIGRGRAPTWSPNGVTLLFALENGPNTTIVSGLVSGSGAAATAISVSGQISRMSWTAQPLPESLLLSGGAPNEDRPLYVENVEGKRESPPYYQVRALNGVSAATLAALSDRVDDSFVALREAVLRQSGIDFLGALQDALWTLDRLPEPGQPRQSWHYAGRAFSFDRNLVFNTPIAPIEVVREEVGANVMWRVYLRVAETAQNGQLGEPLKRLPWDFASRSLGDPQIFEQGGRTKAAVPSGYYIDLTRLAEDYGWQRVPAGRDWRSNFPSILYWQFERRDGLTWDEAMLELYTQEQIDAFLFGVRLQPTLTPTDAPSARRSPTPIPPDAGN</sequence>
<organism evidence="4 5">
    <name type="scientific">Candidatus Thermofonsia Clade 1 bacterium</name>
    <dbReference type="NCBI Taxonomy" id="2364210"/>
    <lineage>
        <taxon>Bacteria</taxon>
        <taxon>Bacillati</taxon>
        <taxon>Chloroflexota</taxon>
        <taxon>Candidatus Thermofontia</taxon>
        <taxon>Candidatus Thermofonsia Clade 1</taxon>
    </lineage>
</organism>
<protein>
    <submittedName>
        <fullName evidence="4">Uncharacterized protein</fullName>
    </submittedName>
</protein>
<comment type="caution">
    <text evidence="4">The sequence shown here is derived from an EMBL/GenBank/DDBJ whole genome shotgun (WGS) entry which is preliminary data.</text>
</comment>
<dbReference type="InterPro" id="IPR011659">
    <property type="entry name" value="WD40"/>
</dbReference>
<gene>
    <name evidence="4" type="ORF">CUN49_10780</name>
</gene>
<dbReference type="PANTHER" id="PTHR36842">
    <property type="entry name" value="PROTEIN TOLB HOMOLOG"/>
    <property type="match status" value="1"/>
</dbReference>
<dbReference type="Proteomes" id="UP000229681">
    <property type="component" value="Unassembled WGS sequence"/>
</dbReference>
<evidence type="ECO:0000256" key="2">
    <source>
        <dbReference type="SAM" id="MobiDB-lite"/>
    </source>
</evidence>
<dbReference type="InterPro" id="IPR011042">
    <property type="entry name" value="6-blade_b-propeller_TolB-like"/>
</dbReference>